<proteinExistence type="predicted"/>
<comment type="caution">
    <text evidence="2">The sequence shown here is derived from an EMBL/GenBank/DDBJ whole genome shotgun (WGS) entry which is preliminary data.</text>
</comment>
<organism evidence="2 3">
    <name type="scientific">Rhodococcus qingshengii</name>
    <dbReference type="NCBI Taxonomy" id="334542"/>
    <lineage>
        <taxon>Bacteria</taxon>
        <taxon>Bacillati</taxon>
        <taxon>Actinomycetota</taxon>
        <taxon>Actinomycetes</taxon>
        <taxon>Mycobacteriales</taxon>
        <taxon>Nocardiaceae</taxon>
        <taxon>Rhodococcus</taxon>
        <taxon>Rhodococcus erythropolis group</taxon>
    </lineage>
</organism>
<reference evidence="2 3" key="1">
    <citation type="submission" date="2017-07" db="EMBL/GenBank/DDBJ databases">
        <title>Draft sequence of Rhodococcus enclensis 23b-28.</title>
        <authorList>
            <person name="Besaury L."/>
            <person name="Sancelme M."/>
            <person name="Amato P."/>
            <person name="Lallement A."/>
            <person name="Delort A.-M."/>
        </authorList>
    </citation>
    <scope>NUCLEOTIDE SEQUENCE [LARGE SCALE GENOMIC DNA]</scope>
    <source>
        <strain evidence="2 3">23b-28</strain>
    </source>
</reference>
<accession>A0A2A5J4R0</accession>
<evidence type="ECO:0000313" key="3">
    <source>
        <dbReference type="Proteomes" id="UP000230886"/>
    </source>
</evidence>
<protein>
    <submittedName>
        <fullName evidence="2">Uncharacterized protein</fullName>
    </submittedName>
</protein>
<feature type="region of interest" description="Disordered" evidence="1">
    <location>
        <begin position="80"/>
        <end position="99"/>
    </location>
</feature>
<dbReference type="RefSeq" id="WP_099698462.1">
    <property type="nucleotide sequence ID" value="NZ_NOVD01000032.1"/>
</dbReference>
<sequence length="129" mass="13981">MSAENMQVRRTETGSTGAELAASGIGASMMQQMQHADTEPQRRGLAEQLWTNTQICTVDLHDWIKSGTHIDYDAADEPIEHRTPRLDGGNRCSAEASTDKPGCCWCGKFRKETTNSAVANTDTPPVSAA</sequence>
<evidence type="ECO:0000256" key="1">
    <source>
        <dbReference type="SAM" id="MobiDB-lite"/>
    </source>
</evidence>
<dbReference type="AlphaFoldDB" id="A0A2A5J4R0"/>
<dbReference type="Proteomes" id="UP000230886">
    <property type="component" value="Unassembled WGS sequence"/>
</dbReference>
<evidence type="ECO:0000313" key="2">
    <source>
        <dbReference type="EMBL" id="PCK24346.1"/>
    </source>
</evidence>
<name>A0A2A5J4R0_RHOSG</name>
<gene>
    <name evidence="2" type="ORF">CHR55_26545</name>
</gene>
<dbReference type="EMBL" id="NOVD01000032">
    <property type="protein sequence ID" value="PCK24346.1"/>
    <property type="molecule type" value="Genomic_DNA"/>
</dbReference>